<reference evidence="2 3" key="1">
    <citation type="submission" date="2015-11" db="EMBL/GenBank/DDBJ databases">
        <authorList>
            <person name="Zhang Y."/>
            <person name="Guo Z."/>
        </authorList>
    </citation>
    <scope>NUCLEOTIDE SEQUENCE [LARGE SCALE GENOMIC DNA]</scope>
    <source>
        <strain evidence="3">gdw1</strain>
    </source>
</reference>
<protein>
    <recommendedName>
        <fullName evidence="1">M23ase beta-sheet core domain-containing protein</fullName>
    </recommendedName>
</protein>
<dbReference type="InterPro" id="IPR011055">
    <property type="entry name" value="Dup_hybrid_motif"/>
</dbReference>
<dbReference type="GO" id="GO:0004222">
    <property type="term" value="F:metalloendopeptidase activity"/>
    <property type="evidence" value="ECO:0007669"/>
    <property type="project" value="TreeGrafter"/>
</dbReference>
<sequence>MYGGVVISTQPSDLGGCGLSVEVAHEFHGHSIVTRYCHLDTLAVQPGQQLSGGETLGTLGSSCVSTGPHLHFELMVDGTHVDPQDWLGNNTKGWL</sequence>
<dbReference type="AlphaFoldDB" id="A0A1E2SLB0"/>
<comment type="caution">
    <text evidence="2">The sequence shown here is derived from an EMBL/GenBank/DDBJ whole genome shotgun (WGS) entry which is preliminary data.</text>
</comment>
<dbReference type="EMBL" id="LNZG01000011">
    <property type="protein sequence ID" value="ODA90553.1"/>
    <property type="molecule type" value="Genomic_DNA"/>
</dbReference>
<dbReference type="InterPro" id="IPR050570">
    <property type="entry name" value="Cell_wall_metabolism_enzyme"/>
</dbReference>
<dbReference type="Gene3D" id="2.70.70.10">
    <property type="entry name" value="Glucose Permease (Domain IIA)"/>
    <property type="match status" value="1"/>
</dbReference>
<dbReference type="SUPFAM" id="SSF51261">
    <property type="entry name" value="Duplicated hybrid motif"/>
    <property type="match status" value="1"/>
</dbReference>
<dbReference type="PANTHER" id="PTHR21666:SF270">
    <property type="entry name" value="MUREIN HYDROLASE ACTIVATOR ENVC"/>
    <property type="match status" value="1"/>
</dbReference>
<dbReference type="Pfam" id="PF01551">
    <property type="entry name" value="Peptidase_M23"/>
    <property type="match status" value="1"/>
</dbReference>
<gene>
    <name evidence="2" type="ORF">ATY41_09960</name>
</gene>
<dbReference type="PANTHER" id="PTHR21666">
    <property type="entry name" value="PEPTIDASE-RELATED"/>
    <property type="match status" value="1"/>
</dbReference>
<feature type="domain" description="M23ase beta-sheet core" evidence="1">
    <location>
        <begin position="3"/>
        <end position="83"/>
    </location>
</feature>
<dbReference type="CDD" id="cd12797">
    <property type="entry name" value="M23_peptidase"/>
    <property type="match status" value="1"/>
</dbReference>
<evidence type="ECO:0000313" key="3">
    <source>
        <dbReference type="Proteomes" id="UP000094426"/>
    </source>
</evidence>
<organism evidence="2 3">
    <name type="scientific">Leifsonia xyli subsp. xyli</name>
    <dbReference type="NCBI Taxonomy" id="59736"/>
    <lineage>
        <taxon>Bacteria</taxon>
        <taxon>Bacillati</taxon>
        <taxon>Actinomycetota</taxon>
        <taxon>Actinomycetes</taxon>
        <taxon>Micrococcales</taxon>
        <taxon>Microbacteriaceae</taxon>
        <taxon>Leifsonia</taxon>
    </lineage>
</organism>
<proteinExistence type="predicted"/>
<dbReference type="InterPro" id="IPR016047">
    <property type="entry name" value="M23ase_b-sheet_dom"/>
</dbReference>
<dbReference type="Proteomes" id="UP000094426">
    <property type="component" value="Unassembled WGS sequence"/>
</dbReference>
<accession>A0A1E2SLB0</accession>
<name>A0A1E2SLB0_LEIXY</name>
<evidence type="ECO:0000313" key="2">
    <source>
        <dbReference type="EMBL" id="ODA90553.1"/>
    </source>
</evidence>
<evidence type="ECO:0000259" key="1">
    <source>
        <dbReference type="Pfam" id="PF01551"/>
    </source>
</evidence>